<evidence type="ECO:0000313" key="2">
    <source>
        <dbReference type="Proteomes" id="UP000653644"/>
    </source>
</evidence>
<protein>
    <submittedName>
        <fullName evidence="1">Uncharacterized protein</fullName>
    </submittedName>
</protein>
<proteinExistence type="predicted"/>
<name>A0ABQ3CLS3_9ACTN</name>
<dbReference type="EMBL" id="BMVN01000010">
    <property type="protein sequence ID" value="GHA27631.1"/>
    <property type="molecule type" value="Genomic_DNA"/>
</dbReference>
<dbReference type="Proteomes" id="UP000653644">
    <property type="component" value="Unassembled WGS sequence"/>
</dbReference>
<reference evidence="2" key="1">
    <citation type="journal article" date="2019" name="Int. J. Syst. Evol. Microbiol.">
        <title>The Global Catalogue of Microorganisms (GCM) 10K type strain sequencing project: providing services to taxonomists for standard genome sequencing and annotation.</title>
        <authorList>
            <consortium name="The Broad Institute Genomics Platform"/>
            <consortium name="The Broad Institute Genome Sequencing Center for Infectious Disease"/>
            <person name="Wu L."/>
            <person name="Ma J."/>
        </authorList>
    </citation>
    <scope>NUCLEOTIDE SEQUENCE [LARGE SCALE GENOMIC DNA]</scope>
    <source>
        <strain evidence="2">JCM 4733</strain>
    </source>
</reference>
<accession>A0ABQ3CLS3</accession>
<organism evidence="1 2">
    <name type="scientific">Streptomyces canarius</name>
    <dbReference type="NCBI Taxonomy" id="285453"/>
    <lineage>
        <taxon>Bacteria</taxon>
        <taxon>Bacillati</taxon>
        <taxon>Actinomycetota</taxon>
        <taxon>Actinomycetes</taxon>
        <taxon>Kitasatosporales</taxon>
        <taxon>Streptomycetaceae</taxon>
        <taxon>Streptomyces</taxon>
    </lineage>
</organism>
<gene>
    <name evidence="1" type="ORF">GCM10010345_35490</name>
</gene>
<keyword evidence="2" id="KW-1185">Reference proteome</keyword>
<comment type="caution">
    <text evidence="1">The sequence shown here is derived from an EMBL/GenBank/DDBJ whole genome shotgun (WGS) entry which is preliminary data.</text>
</comment>
<evidence type="ECO:0000313" key="1">
    <source>
        <dbReference type="EMBL" id="GHA27631.1"/>
    </source>
</evidence>
<sequence length="63" mass="6854">MLLDSAVNAVVAPAIWRKRRRLTSDMGEDPLILTYAMPPGDGIRAERVFQEQQTSGKGAVAPT</sequence>